<sequence>MHQSGLLGLSLALFLDRAVTLMRHYPWAFSGLLFLILQRQYVAIMYISRYLYWQNKLRKLSQRLGALLAIESSEYGKILKTYFRLSRVMLQKAMAMYAGPIFASLVVLQQAALFKNRVTQAERGLCPRMLCSLALVPGVVGQ</sequence>
<keyword evidence="1" id="KW-0812">Transmembrane</keyword>
<evidence type="ECO:0000256" key="1">
    <source>
        <dbReference type="SAM" id="Phobius"/>
    </source>
</evidence>
<evidence type="ECO:0000313" key="2">
    <source>
        <dbReference type="EMBL" id="EFE09356.1"/>
    </source>
</evidence>
<protein>
    <submittedName>
        <fullName evidence="2">Uncharacterized protein</fullName>
    </submittedName>
</protein>
<name>D4BAZ5_9ENTR</name>
<dbReference type="EMBL" id="ABWL02000006">
    <property type="protein sequence ID" value="EFE09356.1"/>
    <property type="molecule type" value="Genomic_DNA"/>
</dbReference>
<keyword evidence="1" id="KW-0472">Membrane</keyword>
<feature type="transmembrane region" description="Helical" evidence="1">
    <location>
        <begin position="28"/>
        <end position="52"/>
    </location>
</feature>
<gene>
    <name evidence="2" type="ORF">CIT292_07642</name>
</gene>
<reference evidence="2 3" key="1">
    <citation type="submission" date="2010-02" db="EMBL/GenBank/DDBJ databases">
        <authorList>
            <person name="Weinstock G."/>
            <person name="Sodergren E."/>
            <person name="Clifton S."/>
            <person name="Fulton L."/>
            <person name="Fulton B."/>
            <person name="Courtney L."/>
            <person name="Fronick C."/>
            <person name="Harrison M."/>
            <person name="Strong C."/>
            <person name="Farmer C."/>
            <person name="Delahaunty K."/>
            <person name="Markovic C."/>
            <person name="Hall O."/>
            <person name="Minx P."/>
            <person name="Tomlinson C."/>
            <person name="Mitreva M."/>
            <person name="Nelson J."/>
            <person name="Hou S."/>
            <person name="Wollam A."/>
            <person name="Pepin K.H."/>
            <person name="Johnson M."/>
            <person name="Bhonagiri V."/>
            <person name="Zhang X."/>
            <person name="Suruliraj S."/>
            <person name="Warren W."/>
            <person name="Chinwalla A."/>
            <person name="Mardis E.R."/>
            <person name="Wilson R.K."/>
        </authorList>
    </citation>
    <scope>NUCLEOTIDE SEQUENCE [LARGE SCALE GENOMIC DNA]</scope>
    <source>
        <strain evidence="2 3">ATCC 29220</strain>
    </source>
</reference>
<evidence type="ECO:0000313" key="3">
    <source>
        <dbReference type="Proteomes" id="UP000003880"/>
    </source>
</evidence>
<dbReference type="AlphaFoldDB" id="D4BAZ5"/>
<dbReference type="RefSeq" id="WP_006685026.1">
    <property type="nucleotide sequence ID" value="NZ_GG730299.1"/>
</dbReference>
<proteinExistence type="predicted"/>
<dbReference type="HOGENOM" id="CLU_1812364_0_0_6"/>
<organism evidence="2 3">
    <name type="scientific">Citrobacter youngae ATCC 29220</name>
    <dbReference type="NCBI Taxonomy" id="500640"/>
    <lineage>
        <taxon>Bacteria</taxon>
        <taxon>Pseudomonadati</taxon>
        <taxon>Pseudomonadota</taxon>
        <taxon>Gammaproteobacteria</taxon>
        <taxon>Enterobacterales</taxon>
        <taxon>Enterobacteriaceae</taxon>
        <taxon>Citrobacter</taxon>
        <taxon>Citrobacter freundii complex</taxon>
    </lineage>
</organism>
<keyword evidence="1" id="KW-1133">Transmembrane helix</keyword>
<dbReference type="Proteomes" id="UP000003880">
    <property type="component" value="Unassembled WGS sequence"/>
</dbReference>
<comment type="caution">
    <text evidence="2">The sequence shown here is derived from an EMBL/GenBank/DDBJ whole genome shotgun (WGS) entry which is preliminary data.</text>
</comment>
<accession>D4BAZ5</accession>